<name>A0ABZ2V2M0_9RHOB</name>
<dbReference type="RefSeq" id="WP_341365635.1">
    <property type="nucleotide sequence ID" value="NZ_CP150951.2"/>
</dbReference>
<organism evidence="2 3">
    <name type="scientific">Yoonia phaeophyticola</name>
    <dbReference type="NCBI Taxonomy" id="3137369"/>
    <lineage>
        <taxon>Bacteria</taxon>
        <taxon>Pseudomonadati</taxon>
        <taxon>Pseudomonadota</taxon>
        <taxon>Alphaproteobacteria</taxon>
        <taxon>Rhodobacterales</taxon>
        <taxon>Paracoccaceae</taxon>
        <taxon>Yoonia</taxon>
    </lineage>
</organism>
<keyword evidence="1" id="KW-0812">Transmembrane</keyword>
<dbReference type="EMBL" id="CP150951">
    <property type="protein sequence ID" value="WZC47515.1"/>
    <property type="molecule type" value="Genomic_DNA"/>
</dbReference>
<keyword evidence="1" id="KW-1133">Transmembrane helix</keyword>
<sequence>MTSLNTQLWELIKTHKMPDDADGTPFIEQLMNENSISQETATVAISEYLKFMYICATRRERNVPSKAVDLVWHLHMQHSRDYWDVFCQKLGKPVHHNPGGNGVGHLEDYKATVAAYRPLFGSPPKGIWRQNNRLQNYIGLITIATFAVAGAAAVHGGEPDGIFALGAAMFMSASTYKRFTKKGEFTLIFGCDDPFADDDAGDCGSGDCGGCGD</sequence>
<evidence type="ECO:0000313" key="3">
    <source>
        <dbReference type="Proteomes" id="UP001440612"/>
    </source>
</evidence>
<dbReference type="Proteomes" id="UP001440612">
    <property type="component" value="Chromosome"/>
</dbReference>
<gene>
    <name evidence="2" type="ORF">AABB29_11320</name>
</gene>
<proteinExistence type="predicted"/>
<keyword evidence="1" id="KW-0472">Membrane</keyword>
<protein>
    <submittedName>
        <fullName evidence="2">Uncharacterized protein</fullName>
    </submittedName>
</protein>
<accession>A0ABZ2V2M0</accession>
<evidence type="ECO:0000256" key="1">
    <source>
        <dbReference type="SAM" id="Phobius"/>
    </source>
</evidence>
<evidence type="ECO:0000313" key="2">
    <source>
        <dbReference type="EMBL" id="WZC47515.1"/>
    </source>
</evidence>
<feature type="transmembrane region" description="Helical" evidence="1">
    <location>
        <begin position="137"/>
        <end position="155"/>
    </location>
</feature>
<reference evidence="3" key="1">
    <citation type="submission" date="2024-04" db="EMBL/GenBank/DDBJ databases">
        <title>Phylogenomic analyses of a clade within the roseobacter group suggest taxonomic reassignments of species of the genera Aestuariivita, Citreicella, Loktanella, Nautella, Pelagibaca, Ruegeria, Thalassobius, Thiobacimonas and Tropicibacter, and the proposal o.</title>
        <authorList>
            <person name="Jeon C.O."/>
        </authorList>
    </citation>
    <scope>NUCLEOTIDE SEQUENCE [LARGE SCALE GENOMIC DNA]</scope>
    <source>
        <strain evidence="3">BS5-3</strain>
    </source>
</reference>
<keyword evidence="3" id="KW-1185">Reference proteome</keyword>